<feature type="domain" description="Protein kinase" evidence="1">
    <location>
        <begin position="230"/>
        <end position="489"/>
    </location>
</feature>
<dbReference type="SUPFAM" id="SSF56112">
    <property type="entry name" value="Protein kinase-like (PK-like)"/>
    <property type="match status" value="1"/>
</dbReference>
<dbReference type="EMBL" id="JAROCD010000007">
    <property type="protein sequence ID" value="MDN4602672.1"/>
    <property type="molecule type" value="Genomic_DNA"/>
</dbReference>
<evidence type="ECO:0000313" key="2">
    <source>
        <dbReference type="EMBL" id="MDN4602672.1"/>
    </source>
</evidence>
<organism evidence="2 3">
    <name type="scientific">Paenibacillus vandeheii</name>
    <dbReference type="NCBI Taxonomy" id="3035917"/>
    <lineage>
        <taxon>Bacteria</taxon>
        <taxon>Bacillati</taxon>
        <taxon>Bacillota</taxon>
        <taxon>Bacilli</taxon>
        <taxon>Bacillales</taxon>
        <taxon>Paenibacillaceae</taxon>
        <taxon>Paenibacillus</taxon>
    </lineage>
</organism>
<dbReference type="InterPro" id="IPR000719">
    <property type="entry name" value="Prot_kinase_dom"/>
</dbReference>
<proteinExistence type="predicted"/>
<dbReference type="RefSeq" id="WP_301247386.1">
    <property type="nucleotide sequence ID" value="NZ_JAROCD010000007.1"/>
</dbReference>
<dbReference type="SMART" id="SM01260">
    <property type="entry name" value="LANC_like"/>
    <property type="match status" value="1"/>
</dbReference>
<dbReference type="Proteomes" id="UP001174205">
    <property type="component" value="Unassembled WGS sequence"/>
</dbReference>
<dbReference type="InterPro" id="IPR007822">
    <property type="entry name" value="LANC-like"/>
</dbReference>
<dbReference type="PROSITE" id="PS50011">
    <property type="entry name" value="PROTEIN_KINASE_DOM"/>
    <property type="match status" value="1"/>
</dbReference>
<dbReference type="Pfam" id="PF05147">
    <property type="entry name" value="LANC_like"/>
    <property type="match status" value="1"/>
</dbReference>
<dbReference type="InterPro" id="IPR058053">
    <property type="entry name" value="RamC_C"/>
</dbReference>
<dbReference type="InterPro" id="IPR057929">
    <property type="entry name" value="RamC_N"/>
</dbReference>
<evidence type="ECO:0000259" key="1">
    <source>
        <dbReference type="PROSITE" id="PS50011"/>
    </source>
</evidence>
<dbReference type="SMART" id="SM00220">
    <property type="entry name" value="S_TKc"/>
    <property type="match status" value="1"/>
</dbReference>
<dbReference type="Gene3D" id="1.10.510.10">
    <property type="entry name" value="Transferase(Phosphotransferase) domain 1"/>
    <property type="match status" value="1"/>
</dbReference>
<accession>A0ABT8JDV9</accession>
<gene>
    <name evidence="2" type="ORF">P5G61_15655</name>
</gene>
<comment type="caution">
    <text evidence="2">The sequence shown here is derived from an EMBL/GenBank/DDBJ whole genome shotgun (WGS) entry which is preliminary data.</text>
</comment>
<evidence type="ECO:0000313" key="3">
    <source>
        <dbReference type="Proteomes" id="UP001174205"/>
    </source>
</evidence>
<dbReference type="Pfam" id="PF25816">
    <property type="entry name" value="RamC_N"/>
    <property type="match status" value="1"/>
</dbReference>
<dbReference type="PANTHER" id="PTHR12736:SF21">
    <property type="entry name" value="LANC-LIKE PROTEIN 2"/>
    <property type="match status" value="1"/>
</dbReference>
<sequence>MKFANVSVKKDAFENALEHIIRELPQSIQWSNDGHWICFRPEDLKLPSQGWKIHLSVVPVEGVELLQRIVPILTEHRVQWKVVSSGLKLIETSNGSMPLPQTGKCVTIYAANEKQFLDLLEDMYACTIGFEGPAIPTDRSYRGSGCVFYRYGAFTERFYYDRYSGAKVHAIQNTDGNMEEDRRTPGRYKPEWVNEPEELLHIQAIQMDPSPSEVSSSNNNEFRIRNIRVKRVLKKSGKGGVFLISSARHAQAVMKEAVHRMRVDGAGRSAHDYLENEYHVLELLKETGYTPQPLDLFSYEKNRYLILEYFDSISLREYIHRRHVAADYHWTDMVRICQAVLDMVQACHDKGIIINDLTPNNIVVLPDGNVRLIDLELAYVRSSDREAKPLTGHTPGYVPRSREHSQRSSVQDDIYSIGAVFYYMASSVDPYFKYQTDYLKCSQVLLDGLGNTQQLHALGNFAIRIMSGTYEQLADVRQNLTAISKDPMTEWQGASLSLNSQKLGLTAAEVLHQTQRMADWLYGALDFDNKHVLYPENSMSRMFHPANFNFGWTGMVYGFNQLGQITSRIQYHQYAREVMEWIMAHHPYIPDETPTGLYFGYGAVPWRLAETAEALNDSSLLNLAENLALQLTQNEPTQTNISHGAAGLGLMLLELHRTGGRAELLERAEALAAYILTQEERHEDGLSMWKVKEQPSKKDGGHYSLGFSHGIAGIGYFLLAMADRTHKEAYVSAVKRIVHTLDHTSHTGQNGLKTWPASPAKADALWVHWCNGSAGIGRFLLAAADVLDDPVSAKLGKEAADAVAQTTIFASFGQCHGLAGNGDFLLLAERCHPGRYKTRLEQYAQMLLEMRSDKHDLWMWPLEDMESFSPDYMTGYMGIYSFLLRLFYPSMSAEPLVYSGFNPGKEAMDHDINIHI</sequence>
<dbReference type="PRINTS" id="PR01950">
    <property type="entry name" value="LANCSUPER"/>
</dbReference>
<dbReference type="InterPro" id="IPR011009">
    <property type="entry name" value="Kinase-like_dom_sf"/>
</dbReference>
<keyword evidence="3" id="KW-1185">Reference proteome</keyword>
<name>A0ABT8JDV9_9BACL</name>
<dbReference type="Pfam" id="PF00069">
    <property type="entry name" value="Pkinase"/>
    <property type="match status" value="1"/>
</dbReference>
<dbReference type="InterPro" id="IPR012341">
    <property type="entry name" value="6hp_glycosidase-like_sf"/>
</dbReference>
<dbReference type="PANTHER" id="PTHR12736">
    <property type="entry name" value="LANC-LIKE PROTEIN"/>
    <property type="match status" value="1"/>
</dbReference>
<dbReference type="Gene3D" id="1.50.10.10">
    <property type="match status" value="1"/>
</dbReference>
<reference evidence="2" key="1">
    <citation type="submission" date="2023-03" db="EMBL/GenBank/DDBJ databases">
        <title>MT1 and MT2 Draft Genomes of Novel Species.</title>
        <authorList>
            <person name="Venkateswaran K."/>
        </authorList>
    </citation>
    <scope>NUCLEOTIDE SEQUENCE</scope>
    <source>
        <strain evidence="2">F6_3S_P_1C</strain>
    </source>
</reference>
<dbReference type="CDD" id="cd04791">
    <property type="entry name" value="LanC_SerThrkinase"/>
    <property type="match status" value="1"/>
</dbReference>
<protein>
    <submittedName>
        <fullName evidence="2">Lanthionine synthetase LanC family protein</fullName>
    </submittedName>
</protein>
<dbReference type="SUPFAM" id="SSF158745">
    <property type="entry name" value="LanC-like"/>
    <property type="match status" value="1"/>
</dbReference>